<comment type="caution">
    <text evidence="1">The sequence shown here is derived from an EMBL/GenBank/DDBJ whole genome shotgun (WGS) entry which is preliminary data.</text>
</comment>
<evidence type="ECO:0000313" key="1">
    <source>
        <dbReference type="EMBL" id="GME93659.1"/>
    </source>
</evidence>
<keyword evidence="2" id="KW-1185">Reference proteome</keyword>
<sequence length="390" mass="42727">MCCKTIGTIRGKVDGAVQQCGNLILYLKHIDALTKKVDPQQQQKETLSLKLADLIDEYTSEGVVFIASSNDPDSISEIVRSKMKFEFSVSVPSEVERKMIFQQLVAFNINSVKKNQKNDFNYLAREDLSLNTLALQSAGLTPKDLESIVQNAKNIAIDRLEDQAIDHELTLEELVALSGGMIKLSPEDFEKAINDARSKFSDSIGAPRIPDVKWEDVGGLDLVKDEILDTIDMPLKHPELFSSGMKKRSGILFYGPPGTGKTLLAKAIATNFALNFFSVKGPELLNMYIGESEANVRRVFQKARDAKPCVIFFDELDSVAPKRGNQGDSGGVMDRIVSQLLAELDGMSGGTDDGGSSGDGVFVVGATNRPDLLDEALLRPGRFDKMLSRC</sequence>
<gene>
    <name evidence="1" type="ORF">Amon02_000937800</name>
</gene>
<dbReference type="Proteomes" id="UP001165064">
    <property type="component" value="Unassembled WGS sequence"/>
</dbReference>
<name>A0ACB5TR18_AMBMO</name>
<dbReference type="EMBL" id="BSXS01008787">
    <property type="protein sequence ID" value="GME93659.1"/>
    <property type="molecule type" value="Genomic_DNA"/>
</dbReference>
<proteinExistence type="predicted"/>
<accession>A0ACB5TR18</accession>
<protein>
    <submittedName>
        <fullName evidence="1">Unnamed protein product</fullName>
    </submittedName>
</protein>
<evidence type="ECO:0000313" key="2">
    <source>
        <dbReference type="Proteomes" id="UP001165064"/>
    </source>
</evidence>
<organism evidence="1 2">
    <name type="scientific">Ambrosiozyma monospora</name>
    <name type="common">Yeast</name>
    <name type="synonym">Endomycopsis monosporus</name>
    <dbReference type="NCBI Taxonomy" id="43982"/>
    <lineage>
        <taxon>Eukaryota</taxon>
        <taxon>Fungi</taxon>
        <taxon>Dikarya</taxon>
        <taxon>Ascomycota</taxon>
        <taxon>Saccharomycotina</taxon>
        <taxon>Pichiomycetes</taxon>
        <taxon>Pichiales</taxon>
        <taxon>Pichiaceae</taxon>
        <taxon>Ambrosiozyma</taxon>
    </lineage>
</organism>
<reference evidence="1" key="1">
    <citation type="submission" date="2023-04" db="EMBL/GenBank/DDBJ databases">
        <title>Ambrosiozyma monospora NBRC 10751.</title>
        <authorList>
            <person name="Ichikawa N."/>
            <person name="Sato H."/>
            <person name="Tonouchi N."/>
        </authorList>
    </citation>
    <scope>NUCLEOTIDE SEQUENCE</scope>
    <source>
        <strain evidence="1">NBRC 10751</strain>
    </source>
</reference>